<dbReference type="Proteomes" id="UP000256328">
    <property type="component" value="Unassembled WGS sequence"/>
</dbReference>
<dbReference type="EC" id="1.6.2.2" evidence="10"/>
<gene>
    <name evidence="12" type="ORF">BP5796_07059</name>
</gene>
<accession>A0A3D8RHU8</accession>
<dbReference type="InterPro" id="IPR008333">
    <property type="entry name" value="Cbr1-like_FAD-bd_dom"/>
</dbReference>
<keyword evidence="7 10" id="KW-0520">NAD</keyword>
<keyword evidence="5 9" id="KW-0274">FAD</keyword>
<comment type="catalytic activity">
    <reaction evidence="10">
        <text>2 Fe(III)-[cytochrome b5] + NADH = 2 Fe(II)-[cytochrome b5] + NAD(+) + H(+)</text>
        <dbReference type="Rhea" id="RHEA:46680"/>
        <dbReference type="Rhea" id="RHEA-COMP:10438"/>
        <dbReference type="Rhea" id="RHEA-COMP:10439"/>
        <dbReference type="ChEBI" id="CHEBI:15378"/>
        <dbReference type="ChEBI" id="CHEBI:29033"/>
        <dbReference type="ChEBI" id="CHEBI:29034"/>
        <dbReference type="ChEBI" id="CHEBI:57540"/>
        <dbReference type="ChEBI" id="CHEBI:57945"/>
        <dbReference type="EC" id="1.6.2.2"/>
    </reaction>
</comment>
<dbReference type="InterPro" id="IPR001433">
    <property type="entry name" value="OxRdtase_FAD/NAD-bd"/>
</dbReference>
<feature type="binding site" evidence="9">
    <location>
        <position position="167"/>
    </location>
    <ligand>
        <name>FAD</name>
        <dbReference type="ChEBI" id="CHEBI:57692"/>
    </ligand>
</feature>
<organism evidence="12 13">
    <name type="scientific">Coleophoma crateriformis</name>
    <dbReference type="NCBI Taxonomy" id="565419"/>
    <lineage>
        <taxon>Eukaryota</taxon>
        <taxon>Fungi</taxon>
        <taxon>Dikarya</taxon>
        <taxon>Ascomycota</taxon>
        <taxon>Pezizomycotina</taxon>
        <taxon>Leotiomycetes</taxon>
        <taxon>Helotiales</taxon>
        <taxon>Dermateaceae</taxon>
        <taxon>Coleophoma</taxon>
    </lineage>
</organism>
<dbReference type="GO" id="GO:0005741">
    <property type="term" value="C:mitochondrial outer membrane"/>
    <property type="evidence" value="ECO:0007669"/>
    <property type="project" value="UniProtKB-SubCell"/>
</dbReference>
<evidence type="ECO:0000256" key="5">
    <source>
        <dbReference type="ARBA" id="ARBA00022827"/>
    </source>
</evidence>
<evidence type="ECO:0000256" key="1">
    <source>
        <dbReference type="ARBA" id="ARBA00001974"/>
    </source>
</evidence>
<dbReference type="Pfam" id="PF00970">
    <property type="entry name" value="FAD_binding_6"/>
    <property type="match status" value="1"/>
</dbReference>
<feature type="binding site" evidence="9">
    <location>
        <position position="126"/>
    </location>
    <ligand>
        <name>FAD</name>
        <dbReference type="ChEBI" id="CHEBI:57692"/>
    </ligand>
</feature>
<dbReference type="PANTHER" id="PTHR19370:SF101">
    <property type="entry name" value="NADH-CYTOCHROME B5 REDUCTASE"/>
    <property type="match status" value="1"/>
</dbReference>
<dbReference type="Gene3D" id="2.40.30.10">
    <property type="entry name" value="Translation factors"/>
    <property type="match status" value="1"/>
</dbReference>
<keyword evidence="6 10" id="KW-0560">Oxidoreductase</keyword>
<evidence type="ECO:0000256" key="10">
    <source>
        <dbReference type="RuleBase" id="RU361226"/>
    </source>
</evidence>
<sequence length="293" mass="31919">MNLYQQHRLLTGAAAAAVIVAGAYVIRSYNVDASKAERKVFGRGPSFTSLRVHSVENINHDTKRLRFSLPNKNVTSGLSLTSAVLTFSKPSGHLLPVVRPYTPTSNLDEPGYLDLVVKRYPKGKASNHLHSLKPGQSLFFLAAIQGYQWKRNEFSHITLVAGGAGITPMYQLIQGIFNDPKETAKVTLVHGINSDEDAIFRAEFAKYEEDFPERFSVVYTASHPVEASPFRKGYVTGDLIREANEKLGGKSDKVFVCGPPPMEAALIGTSGLFGAGGGILAQLGFSKGQIFKF</sequence>
<dbReference type="GO" id="GO:0090524">
    <property type="term" value="F:cytochrome-b5 reductase activity, acting on NADH"/>
    <property type="evidence" value="ECO:0007669"/>
    <property type="project" value="UniProtKB-EC"/>
</dbReference>
<keyword evidence="13" id="KW-1185">Reference proteome</keyword>
<dbReference type="PANTHER" id="PTHR19370">
    <property type="entry name" value="NADH-CYTOCHROME B5 REDUCTASE"/>
    <property type="match status" value="1"/>
</dbReference>
<keyword evidence="8" id="KW-0472">Membrane</keyword>
<comment type="subcellular location">
    <subcellularLocation>
        <location evidence="2">Mitochondrion outer membrane</location>
        <topology evidence="2">Single-pass membrane protein</topology>
    </subcellularLocation>
</comment>
<protein>
    <recommendedName>
        <fullName evidence="10">NADH-cytochrome b5 reductase</fullName>
        <ecNumber evidence="10">1.6.2.2</ecNumber>
    </recommendedName>
</protein>
<comment type="cofactor">
    <cofactor evidence="1 9 10">
        <name>FAD</name>
        <dbReference type="ChEBI" id="CHEBI:57692"/>
    </cofactor>
</comment>
<name>A0A3D8RHU8_9HELO</name>
<feature type="domain" description="FAD-binding FR-type" evidence="11">
    <location>
        <begin position="45"/>
        <end position="171"/>
    </location>
</feature>
<reference evidence="12 13" key="1">
    <citation type="journal article" date="2018" name="IMA Fungus">
        <title>IMA Genome-F 9: Draft genome sequence of Annulohypoxylon stygium, Aspergillus mulundensis, Berkeleyomyces basicola (syn. Thielaviopsis basicola), Ceratocystis smalleyi, two Cercospora beticola strains, Coleophoma cylindrospora, Fusarium fracticaudum, Phialophora cf. hyalina, and Morchella septimelata.</title>
        <authorList>
            <person name="Wingfield B.D."/>
            <person name="Bills G.F."/>
            <person name="Dong Y."/>
            <person name="Huang W."/>
            <person name="Nel W.J."/>
            <person name="Swalarsk-Parry B.S."/>
            <person name="Vaghefi N."/>
            <person name="Wilken P.M."/>
            <person name="An Z."/>
            <person name="de Beer Z.W."/>
            <person name="De Vos L."/>
            <person name="Chen L."/>
            <person name="Duong T.A."/>
            <person name="Gao Y."/>
            <person name="Hammerbacher A."/>
            <person name="Kikkert J.R."/>
            <person name="Li Y."/>
            <person name="Li H."/>
            <person name="Li K."/>
            <person name="Li Q."/>
            <person name="Liu X."/>
            <person name="Ma X."/>
            <person name="Naidoo K."/>
            <person name="Pethybridge S.J."/>
            <person name="Sun J."/>
            <person name="Steenkamp E.T."/>
            <person name="van der Nest M.A."/>
            <person name="van Wyk S."/>
            <person name="Wingfield M.J."/>
            <person name="Xiong C."/>
            <person name="Yue Q."/>
            <person name="Zhang X."/>
        </authorList>
    </citation>
    <scope>NUCLEOTIDE SEQUENCE [LARGE SCALE GENOMIC DNA]</scope>
    <source>
        <strain evidence="12 13">BP5796</strain>
    </source>
</reference>
<evidence type="ECO:0000313" key="12">
    <source>
        <dbReference type="EMBL" id="RDW73617.1"/>
    </source>
</evidence>
<evidence type="ECO:0000256" key="4">
    <source>
        <dbReference type="ARBA" id="ARBA00022630"/>
    </source>
</evidence>
<feature type="binding site" evidence="9">
    <location>
        <position position="118"/>
    </location>
    <ligand>
        <name>FAD</name>
        <dbReference type="ChEBI" id="CHEBI:57692"/>
    </ligand>
</feature>
<dbReference type="PRINTS" id="PR00371">
    <property type="entry name" value="FPNCR"/>
</dbReference>
<dbReference type="GO" id="GO:0006696">
    <property type="term" value="P:ergosterol biosynthetic process"/>
    <property type="evidence" value="ECO:0007669"/>
    <property type="project" value="TreeGrafter"/>
</dbReference>
<dbReference type="FunFam" id="3.40.50.80:FF:000009">
    <property type="entry name" value="NADH-cytochrome b5 reductase"/>
    <property type="match status" value="1"/>
</dbReference>
<dbReference type="CDD" id="cd06183">
    <property type="entry name" value="cyt_b5_reduct_like"/>
    <property type="match status" value="1"/>
</dbReference>
<dbReference type="InterPro" id="IPR039261">
    <property type="entry name" value="FNR_nucleotide-bd"/>
</dbReference>
<dbReference type="InterPro" id="IPR017938">
    <property type="entry name" value="Riboflavin_synthase-like_b-brl"/>
</dbReference>
<dbReference type="SUPFAM" id="SSF52343">
    <property type="entry name" value="Ferredoxin reductase-like, C-terminal NADP-linked domain"/>
    <property type="match status" value="1"/>
</dbReference>
<comment type="similarity">
    <text evidence="3 10">Belongs to the flavoprotein pyridine nucleotide cytochrome reductase family.</text>
</comment>
<dbReference type="InterPro" id="IPR001709">
    <property type="entry name" value="Flavoprot_Pyr_Nucl_cyt_Rdtase"/>
</dbReference>
<dbReference type="InterPro" id="IPR017927">
    <property type="entry name" value="FAD-bd_FR_type"/>
</dbReference>
<proteinExistence type="inferred from homology"/>
<dbReference type="PROSITE" id="PS51384">
    <property type="entry name" value="FAD_FR"/>
    <property type="match status" value="1"/>
</dbReference>
<feature type="binding site" evidence="9">
    <location>
        <position position="99"/>
    </location>
    <ligand>
        <name>FAD</name>
        <dbReference type="ChEBI" id="CHEBI:57692"/>
    </ligand>
</feature>
<keyword evidence="4 9" id="KW-0285">Flavoprotein</keyword>
<dbReference type="InterPro" id="IPR001834">
    <property type="entry name" value="CBR-like"/>
</dbReference>
<evidence type="ECO:0000256" key="9">
    <source>
        <dbReference type="PIRSR" id="PIRSR601834-1"/>
    </source>
</evidence>
<dbReference type="Pfam" id="PF00175">
    <property type="entry name" value="NAD_binding_1"/>
    <property type="match status" value="1"/>
</dbReference>
<evidence type="ECO:0000256" key="3">
    <source>
        <dbReference type="ARBA" id="ARBA00006105"/>
    </source>
</evidence>
<dbReference type="PRINTS" id="PR00406">
    <property type="entry name" value="CYTB5RDTASE"/>
</dbReference>
<evidence type="ECO:0000256" key="8">
    <source>
        <dbReference type="ARBA" id="ARBA00023136"/>
    </source>
</evidence>
<dbReference type="AlphaFoldDB" id="A0A3D8RHU8"/>
<dbReference type="Gene3D" id="3.40.50.80">
    <property type="entry name" value="Nucleotide-binding domain of ferredoxin-NADP reductase (FNR) module"/>
    <property type="match status" value="1"/>
</dbReference>
<dbReference type="SUPFAM" id="SSF63380">
    <property type="entry name" value="Riboflavin synthase domain-like"/>
    <property type="match status" value="1"/>
</dbReference>
<evidence type="ECO:0000313" key="13">
    <source>
        <dbReference type="Proteomes" id="UP000256328"/>
    </source>
</evidence>
<evidence type="ECO:0000259" key="11">
    <source>
        <dbReference type="PROSITE" id="PS51384"/>
    </source>
</evidence>
<feature type="binding site" evidence="9">
    <location>
        <position position="116"/>
    </location>
    <ligand>
        <name>FAD</name>
        <dbReference type="ChEBI" id="CHEBI:57692"/>
    </ligand>
</feature>
<evidence type="ECO:0000256" key="6">
    <source>
        <dbReference type="ARBA" id="ARBA00023002"/>
    </source>
</evidence>
<evidence type="ECO:0000256" key="7">
    <source>
        <dbReference type="ARBA" id="ARBA00023027"/>
    </source>
</evidence>
<comment type="caution">
    <text evidence="12">The sequence shown here is derived from an EMBL/GenBank/DDBJ whole genome shotgun (WGS) entry which is preliminary data.</text>
</comment>
<feature type="binding site" evidence="9">
    <location>
        <position position="101"/>
    </location>
    <ligand>
        <name>FAD</name>
        <dbReference type="ChEBI" id="CHEBI:57692"/>
    </ligand>
</feature>
<dbReference type="OrthoDB" id="432685at2759"/>
<dbReference type="EMBL" id="PDLN01000010">
    <property type="protein sequence ID" value="RDW73617.1"/>
    <property type="molecule type" value="Genomic_DNA"/>
</dbReference>
<feature type="binding site" evidence="9">
    <location>
        <position position="100"/>
    </location>
    <ligand>
        <name>FAD</name>
        <dbReference type="ChEBI" id="CHEBI:57692"/>
    </ligand>
</feature>
<feature type="binding site" evidence="9">
    <location>
        <position position="124"/>
    </location>
    <ligand>
        <name>FAD</name>
        <dbReference type="ChEBI" id="CHEBI:57692"/>
    </ligand>
</feature>
<evidence type="ECO:0000256" key="2">
    <source>
        <dbReference type="ARBA" id="ARBA00004572"/>
    </source>
</evidence>